<dbReference type="Proteomes" id="UP000323393">
    <property type="component" value="Unassembled WGS sequence"/>
</dbReference>
<evidence type="ECO:0000313" key="1">
    <source>
        <dbReference type="EMBL" id="ART76228.1"/>
    </source>
</evidence>
<dbReference type="EMBL" id="CP020880">
    <property type="protein sequence ID" value="ART76228.1"/>
    <property type="molecule type" value="Genomic_DNA"/>
</dbReference>
<organism evidence="2 4">
    <name type="scientific">Sutcliffiella horikoshii</name>
    <dbReference type="NCBI Taxonomy" id="79883"/>
    <lineage>
        <taxon>Bacteria</taxon>
        <taxon>Bacillati</taxon>
        <taxon>Bacillota</taxon>
        <taxon>Bacilli</taxon>
        <taxon>Bacillales</taxon>
        <taxon>Bacillaceae</taxon>
        <taxon>Sutcliffiella</taxon>
    </lineage>
</organism>
<dbReference type="RefSeq" id="WP_088018025.1">
    <property type="nucleotide sequence ID" value="NZ_CP020880.1"/>
</dbReference>
<accession>A0A1Y0CLS0</accession>
<dbReference type="GeneID" id="96738621"/>
<gene>
    <name evidence="1" type="ORF">B4U37_09325</name>
    <name evidence="2" type="ORF">FZC74_04185</name>
</gene>
<name>A0A1Y0CLS0_9BACI</name>
<protein>
    <submittedName>
        <fullName evidence="2">Uncharacterized protein</fullName>
    </submittedName>
</protein>
<sequence length="110" mass="13119">MELEQIWDVFLEELNKHDIVICCFRKHVAGIPFLYVEVDPEHISGWEEKGRSFIGVCSKIAMHKKKVTVETHFVRRDKGLFVYRHRFYVPQEKMFCCGNLCDDCIRLRVK</sequence>
<keyword evidence="3" id="KW-1185">Reference proteome</keyword>
<evidence type="ECO:0000313" key="4">
    <source>
        <dbReference type="Proteomes" id="UP000323393"/>
    </source>
</evidence>
<dbReference type="KEGG" id="bhk:B4U37_09325"/>
<evidence type="ECO:0000313" key="3">
    <source>
        <dbReference type="Proteomes" id="UP000195573"/>
    </source>
</evidence>
<dbReference type="Proteomes" id="UP000195573">
    <property type="component" value="Chromosome"/>
</dbReference>
<dbReference type="AlphaFoldDB" id="A0A1Y0CLS0"/>
<reference evidence="2 4" key="2">
    <citation type="submission" date="2019-08" db="EMBL/GenBank/DDBJ databases">
        <title>Bacillus genomes from the desert of Cuatro Cienegas, Coahuila.</title>
        <authorList>
            <person name="Olmedo-Alvarez G."/>
        </authorList>
    </citation>
    <scope>NUCLEOTIDE SEQUENCE [LARGE SCALE GENOMIC DNA]</scope>
    <source>
        <strain evidence="2 4">CH88_3T</strain>
    </source>
</reference>
<evidence type="ECO:0000313" key="2">
    <source>
        <dbReference type="EMBL" id="TYS61485.1"/>
    </source>
</evidence>
<reference evidence="1 3" key="1">
    <citation type="submission" date="2017-04" db="EMBL/GenBank/DDBJ databases">
        <title>Complete Genome Sequence of the Bacillus horikoshii 20a strain from Cuatro Cienegas, Coahuila, Mexico.</title>
        <authorList>
            <person name="Zarza E."/>
            <person name="Alcaraz L.D."/>
            <person name="Aguilar-Salinas B."/>
            <person name="Islas A."/>
            <person name="Olmedo-Alvarez G."/>
        </authorList>
    </citation>
    <scope>NUCLEOTIDE SEQUENCE [LARGE SCALE GENOMIC DNA]</scope>
    <source>
        <strain evidence="1 3">20a</strain>
    </source>
</reference>
<dbReference type="EMBL" id="VTEU01000001">
    <property type="protein sequence ID" value="TYS61485.1"/>
    <property type="molecule type" value="Genomic_DNA"/>
</dbReference>
<proteinExistence type="predicted"/>